<sequence length="220" mass="25159">RLSRDIAQAHRLYNVTVTKDNKIGVFVKVDTEIEKLLDNAEKILRQLQFNDLKRITDYKAIYIQEATEEDISRIDEFLAKSEVKFGGYGFILPSATFHRFITGLTGEKMSSSKPESAIFLTDSPKEAQKKIMNAKTGGAMTLKEQKKHGGNPSDCVIYELFLYHLIEDDKELKDIYKSCKKGEQMCGICKNYAAECMEKLLLKIQEKRKTAGKKVKQYLN</sequence>
<dbReference type="Gene3D" id="1.10.240.10">
    <property type="entry name" value="Tyrosyl-Transfer RNA Synthetase"/>
    <property type="match status" value="1"/>
</dbReference>
<accession>X0WK97</accession>
<dbReference type="GO" id="GO:0004830">
    <property type="term" value="F:tryptophan-tRNA ligase activity"/>
    <property type="evidence" value="ECO:0007669"/>
    <property type="project" value="UniProtKB-EC"/>
</dbReference>
<dbReference type="GO" id="GO:0006436">
    <property type="term" value="P:tryptophanyl-tRNA aminoacylation"/>
    <property type="evidence" value="ECO:0007669"/>
    <property type="project" value="TreeGrafter"/>
</dbReference>
<gene>
    <name evidence="10" type="ORF">S01H1_73755</name>
</gene>
<dbReference type="InterPro" id="IPR002305">
    <property type="entry name" value="aa-tRNA-synth_Ic"/>
</dbReference>
<comment type="caution">
    <text evidence="10">The sequence shown here is derived from an EMBL/GenBank/DDBJ whole genome shotgun (WGS) entry which is preliminary data.</text>
</comment>
<evidence type="ECO:0000256" key="8">
    <source>
        <dbReference type="ARBA" id="ARBA00030268"/>
    </source>
</evidence>
<comment type="catalytic activity">
    <reaction evidence="9">
        <text>tRNA(Trp) + L-tryptophan + ATP = L-tryptophyl-tRNA(Trp) + AMP + diphosphate + H(+)</text>
        <dbReference type="Rhea" id="RHEA:24080"/>
        <dbReference type="Rhea" id="RHEA-COMP:9671"/>
        <dbReference type="Rhea" id="RHEA-COMP:9705"/>
        <dbReference type="ChEBI" id="CHEBI:15378"/>
        <dbReference type="ChEBI" id="CHEBI:30616"/>
        <dbReference type="ChEBI" id="CHEBI:33019"/>
        <dbReference type="ChEBI" id="CHEBI:57912"/>
        <dbReference type="ChEBI" id="CHEBI:78442"/>
        <dbReference type="ChEBI" id="CHEBI:78535"/>
        <dbReference type="ChEBI" id="CHEBI:456215"/>
        <dbReference type="EC" id="6.1.1.2"/>
    </reaction>
</comment>
<evidence type="ECO:0000256" key="6">
    <source>
        <dbReference type="ARBA" id="ARBA00022917"/>
    </source>
</evidence>
<comment type="similarity">
    <text evidence="1">Belongs to the class-I aminoacyl-tRNA synthetase family.</text>
</comment>
<evidence type="ECO:0000256" key="5">
    <source>
        <dbReference type="ARBA" id="ARBA00022840"/>
    </source>
</evidence>
<evidence type="ECO:0000256" key="2">
    <source>
        <dbReference type="ARBA" id="ARBA00013161"/>
    </source>
</evidence>
<organism evidence="10">
    <name type="scientific">marine sediment metagenome</name>
    <dbReference type="NCBI Taxonomy" id="412755"/>
    <lineage>
        <taxon>unclassified sequences</taxon>
        <taxon>metagenomes</taxon>
        <taxon>ecological metagenomes</taxon>
    </lineage>
</organism>
<keyword evidence="6" id="KW-0648">Protein biosynthesis</keyword>
<dbReference type="GO" id="GO:0005737">
    <property type="term" value="C:cytoplasm"/>
    <property type="evidence" value="ECO:0007669"/>
    <property type="project" value="TreeGrafter"/>
</dbReference>
<dbReference type="SUPFAM" id="SSF52374">
    <property type="entry name" value="Nucleotidylyl transferase"/>
    <property type="match status" value="1"/>
</dbReference>
<evidence type="ECO:0000256" key="9">
    <source>
        <dbReference type="ARBA" id="ARBA00049929"/>
    </source>
</evidence>
<dbReference type="AlphaFoldDB" id="X0WK97"/>
<dbReference type="GO" id="GO:0005524">
    <property type="term" value="F:ATP binding"/>
    <property type="evidence" value="ECO:0007669"/>
    <property type="project" value="UniProtKB-KW"/>
</dbReference>
<protein>
    <recommendedName>
        <fullName evidence="2">tryptophan--tRNA ligase</fullName>
        <ecNumber evidence="2">6.1.1.2</ecNumber>
    </recommendedName>
    <alternativeName>
        <fullName evidence="8">Tryptophanyl-tRNA synthetase</fullName>
    </alternativeName>
</protein>
<reference evidence="10" key="1">
    <citation type="journal article" date="2014" name="Front. Microbiol.">
        <title>High frequency of phylogenetically diverse reductive dehalogenase-homologous genes in deep subseafloor sedimentary metagenomes.</title>
        <authorList>
            <person name="Kawai M."/>
            <person name="Futagami T."/>
            <person name="Toyoda A."/>
            <person name="Takaki Y."/>
            <person name="Nishi S."/>
            <person name="Hori S."/>
            <person name="Arai W."/>
            <person name="Tsubouchi T."/>
            <person name="Morono Y."/>
            <person name="Uchiyama I."/>
            <person name="Ito T."/>
            <person name="Fujiyama A."/>
            <person name="Inagaki F."/>
            <person name="Takami H."/>
        </authorList>
    </citation>
    <scope>NUCLEOTIDE SEQUENCE</scope>
    <source>
        <strain evidence="10">Expedition CK06-06</strain>
    </source>
</reference>
<dbReference type="EC" id="6.1.1.2" evidence="2"/>
<dbReference type="Pfam" id="PF00579">
    <property type="entry name" value="tRNA-synt_1b"/>
    <property type="match status" value="1"/>
</dbReference>
<evidence type="ECO:0000256" key="7">
    <source>
        <dbReference type="ARBA" id="ARBA00023146"/>
    </source>
</evidence>
<name>X0WK97_9ZZZZ</name>
<dbReference type="FunFam" id="1.10.240.10:FF:000007">
    <property type="entry name" value="Tryptophan--tRNA ligase"/>
    <property type="match status" value="1"/>
</dbReference>
<evidence type="ECO:0000256" key="4">
    <source>
        <dbReference type="ARBA" id="ARBA00022741"/>
    </source>
</evidence>
<dbReference type="EMBL" id="BARS01049296">
    <property type="protein sequence ID" value="GAG31404.1"/>
    <property type="molecule type" value="Genomic_DNA"/>
</dbReference>
<evidence type="ECO:0000256" key="1">
    <source>
        <dbReference type="ARBA" id="ARBA00005594"/>
    </source>
</evidence>
<dbReference type="PANTHER" id="PTHR10055:SF5">
    <property type="entry name" value="TRYPTOPHAN--TRNA LIGASE"/>
    <property type="match status" value="1"/>
</dbReference>
<keyword evidence="7" id="KW-0030">Aminoacyl-tRNA synthetase</keyword>
<keyword evidence="4" id="KW-0547">Nucleotide-binding</keyword>
<feature type="non-terminal residue" evidence="10">
    <location>
        <position position="1"/>
    </location>
</feature>
<proteinExistence type="inferred from homology"/>
<evidence type="ECO:0000313" key="10">
    <source>
        <dbReference type="EMBL" id="GAG31404.1"/>
    </source>
</evidence>
<keyword evidence="3" id="KW-0436">Ligase</keyword>
<keyword evidence="5" id="KW-0067">ATP-binding</keyword>
<evidence type="ECO:0000256" key="3">
    <source>
        <dbReference type="ARBA" id="ARBA00022598"/>
    </source>
</evidence>
<dbReference type="PANTHER" id="PTHR10055">
    <property type="entry name" value="TRYPTOPHANYL-TRNA SYNTHETASE"/>
    <property type="match status" value="1"/>
</dbReference>